<evidence type="ECO:0000313" key="2">
    <source>
        <dbReference type="EMBL" id="SFV24434.1"/>
    </source>
</evidence>
<feature type="transmembrane region" description="Helical" evidence="1">
    <location>
        <begin position="70"/>
        <end position="88"/>
    </location>
</feature>
<keyword evidence="1" id="KW-0472">Membrane</keyword>
<keyword evidence="3" id="KW-1185">Reference proteome</keyword>
<dbReference type="Proteomes" id="UP000198881">
    <property type="component" value="Unassembled WGS sequence"/>
</dbReference>
<feature type="transmembrane region" description="Helical" evidence="1">
    <location>
        <begin position="134"/>
        <end position="151"/>
    </location>
</feature>
<feature type="transmembrane region" description="Helical" evidence="1">
    <location>
        <begin position="198"/>
        <end position="220"/>
    </location>
</feature>
<protein>
    <recommendedName>
        <fullName evidence="4">FAR-17a/AIG1-like protein</fullName>
    </recommendedName>
</protein>
<name>A0A1I7MR82_9MICC</name>
<feature type="transmembrane region" description="Helical" evidence="1">
    <location>
        <begin position="100"/>
        <end position="119"/>
    </location>
</feature>
<sequence>MDSRVTTTAGDERSHLASRVAFALAALLSFGGNGLSFHIGSWKDSDLPPNAGFSGVFEAGWEHMVNQPTYFTFLSNFLVGLTSLLLAINPRRTATWFQALRIAGVVCIVITGVVFNLLLRGEETLVGIERFNDTLQHIVTPVLTPLLWIVFGPRGQVTWRAIGLSMVLPLGWLGFTLLRGPWLDWYPYSILDVPRMGYGGVMVYVGAILAFFVALAALMWCADRLLDRAGVGLFSQGVRRRRMMP</sequence>
<keyword evidence="1" id="KW-1133">Transmembrane helix</keyword>
<evidence type="ECO:0000256" key="1">
    <source>
        <dbReference type="SAM" id="Phobius"/>
    </source>
</evidence>
<dbReference type="RefSeq" id="WP_091698957.1">
    <property type="nucleotide sequence ID" value="NZ_FPCG01000011.1"/>
</dbReference>
<feature type="transmembrane region" description="Helical" evidence="1">
    <location>
        <begin position="20"/>
        <end position="39"/>
    </location>
</feature>
<dbReference type="NCBIfam" id="NF038065">
    <property type="entry name" value="Pr6Pr"/>
    <property type="match status" value="1"/>
</dbReference>
<evidence type="ECO:0000313" key="3">
    <source>
        <dbReference type="Proteomes" id="UP000198881"/>
    </source>
</evidence>
<dbReference type="STRING" id="574650.SAMN04487966_11129"/>
<gene>
    <name evidence="2" type="ORF">SAMN04487966_11129</name>
</gene>
<dbReference type="InterPro" id="IPR049713">
    <property type="entry name" value="Pr6Pr-like"/>
</dbReference>
<dbReference type="EMBL" id="FPCG01000011">
    <property type="protein sequence ID" value="SFV24434.1"/>
    <property type="molecule type" value="Genomic_DNA"/>
</dbReference>
<accession>A0A1I7MR82</accession>
<evidence type="ECO:0008006" key="4">
    <source>
        <dbReference type="Google" id="ProtNLM"/>
    </source>
</evidence>
<feature type="transmembrane region" description="Helical" evidence="1">
    <location>
        <begin position="158"/>
        <end position="178"/>
    </location>
</feature>
<reference evidence="2 3" key="1">
    <citation type="submission" date="2016-10" db="EMBL/GenBank/DDBJ databases">
        <authorList>
            <person name="de Groot N.N."/>
        </authorList>
    </citation>
    <scope>NUCLEOTIDE SEQUENCE [LARGE SCALE GENOMIC DNA]</scope>
    <source>
        <strain evidence="2 3">CGMCC 1.7054</strain>
    </source>
</reference>
<dbReference type="OrthoDB" id="9809977at2"/>
<dbReference type="AlphaFoldDB" id="A0A1I7MR82"/>
<keyword evidence="1" id="KW-0812">Transmembrane</keyword>
<organism evidence="2 3">
    <name type="scientific">Micrococcus terreus</name>
    <dbReference type="NCBI Taxonomy" id="574650"/>
    <lineage>
        <taxon>Bacteria</taxon>
        <taxon>Bacillati</taxon>
        <taxon>Actinomycetota</taxon>
        <taxon>Actinomycetes</taxon>
        <taxon>Micrococcales</taxon>
        <taxon>Micrococcaceae</taxon>
        <taxon>Micrococcus</taxon>
    </lineage>
</organism>
<proteinExistence type="predicted"/>